<evidence type="ECO:0000313" key="2">
    <source>
        <dbReference type="EMBL" id="KAF3057011.1"/>
    </source>
</evidence>
<evidence type="ECO:0000313" key="3">
    <source>
        <dbReference type="Proteomes" id="UP000801864"/>
    </source>
</evidence>
<reference evidence="2 3" key="1">
    <citation type="submission" date="2018-06" db="EMBL/GenBank/DDBJ databases">
        <title>Genome analysis of cellulolytic fungus Trichoderma lentiforme CFAM-422.</title>
        <authorList>
            <person name="Steindorff A.S."/>
            <person name="Formighieri E.F."/>
            <person name="Midorikawa G.E.O."/>
            <person name="Tamietti M.S."/>
            <person name="Ramos E.Z."/>
            <person name="Silva A.S."/>
            <person name="Bon E.P.S."/>
            <person name="Mendes T.D."/>
            <person name="Damaso M.C.T."/>
            <person name="Favaro L.C.L."/>
        </authorList>
    </citation>
    <scope>NUCLEOTIDE SEQUENCE [LARGE SCALE GENOMIC DNA]</scope>
    <source>
        <strain evidence="2 3">CFAM-422</strain>
    </source>
</reference>
<feature type="compositionally biased region" description="Basic and acidic residues" evidence="1">
    <location>
        <begin position="256"/>
        <end position="265"/>
    </location>
</feature>
<name>A0A9P4X500_9HYPO</name>
<dbReference type="EMBL" id="QLNT01000030">
    <property type="protein sequence ID" value="KAF3057011.1"/>
    <property type="molecule type" value="Genomic_DNA"/>
</dbReference>
<proteinExistence type="predicted"/>
<dbReference type="AlphaFoldDB" id="A0A9P4X500"/>
<sequence>MRYSGGRYRIPAAPARLASLSSYSRACTACTSRLGSGLVPPLHSHFTSRTPPARASTCTLYSRCWPAHWPAAKARRNEWLVQEGARAIGRPTRERIAAADWLPPEPQQFPAVVSGFISFYRKLLTGGTSTKYVHGLMQVLYQYQYPFQYLYKHQHRGYGAEPPRRLSVFAEGTVTVLPLYELPEGSMGRTGRAKGSSRSLAVCVAWTRLKVVVLSTASAGPCAAQPAAVSRYARCDDARHSKPDTMRCATPRHASHSAEVRHEPAPRTATPLCAPASMAPLEMCISTPPSPQLCVRQKYRIQASPHAPL</sequence>
<comment type="caution">
    <text evidence="2">The sequence shown here is derived from an EMBL/GenBank/DDBJ whole genome shotgun (WGS) entry which is preliminary data.</text>
</comment>
<accession>A0A9P4X500</accession>
<gene>
    <name evidence="2" type="ORF">CFAM422_012462</name>
</gene>
<organism evidence="2 3">
    <name type="scientific">Trichoderma lentiforme</name>
    <dbReference type="NCBI Taxonomy" id="1567552"/>
    <lineage>
        <taxon>Eukaryota</taxon>
        <taxon>Fungi</taxon>
        <taxon>Dikarya</taxon>
        <taxon>Ascomycota</taxon>
        <taxon>Pezizomycotina</taxon>
        <taxon>Sordariomycetes</taxon>
        <taxon>Hypocreomycetidae</taxon>
        <taxon>Hypocreales</taxon>
        <taxon>Hypocreaceae</taxon>
        <taxon>Trichoderma</taxon>
    </lineage>
</organism>
<keyword evidence="3" id="KW-1185">Reference proteome</keyword>
<protein>
    <submittedName>
        <fullName evidence="2">Uncharacterized protein</fullName>
    </submittedName>
</protein>
<dbReference type="Proteomes" id="UP000801864">
    <property type="component" value="Unassembled WGS sequence"/>
</dbReference>
<feature type="region of interest" description="Disordered" evidence="1">
    <location>
        <begin position="240"/>
        <end position="267"/>
    </location>
</feature>
<evidence type="ECO:0000256" key="1">
    <source>
        <dbReference type="SAM" id="MobiDB-lite"/>
    </source>
</evidence>